<accession>A0A6G8AWW8</accession>
<organism evidence="1 2">
    <name type="scientific">Vagococcus hydrophili</name>
    <dbReference type="NCBI Taxonomy" id="2714947"/>
    <lineage>
        <taxon>Bacteria</taxon>
        <taxon>Bacillati</taxon>
        <taxon>Bacillota</taxon>
        <taxon>Bacilli</taxon>
        <taxon>Lactobacillales</taxon>
        <taxon>Enterococcaceae</taxon>
        <taxon>Vagococcus</taxon>
    </lineage>
</organism>
<evidence type="ECO:0000313" key="1">
    <source>
        <dbReference type="EMBL" id="QIL49452.1"/>
    </source>
</evidence>
<sequence>MAYNKNTYSLEIEVKENNYNIQYENGARITFGYPDDSRVFSGTILKKYTHSCLIDITSNQHLSYQEKQMYKDRIVISYKNIL</sequence>
<dbReference type="EMBL" id="CP049887">
    <property type="protein sequence ID" value="QIL49452.1"/>
    <property type="molecule type" value="Genomic_DNA"/>
</dbReference>
<dbReference type="AlphaFoldDB" id="A0A6G8AWW8"/>
<name>A0A6G8AWW8_9ENTE</name>
<proteinExistence type="predicted"/>
<reference evidence="1 2" key="1">
    <citation type="submission" date="2020-03" db="EMBL/GenBank/DDBJ databases">
        <title>Vagococcus sp. nov., isolated from beetles.</title>
        <authorList>
            <person name="Hyun D.-W."/>
            <person name="Bae J.-W."/>
        </authorList>
    </citation>
    <scope>NUCLEOTIDE SEQUENCE [LARGE SCALE GENOMIC DNA]</scope>
    <source>
        <strain evidence="1 2">HDW17B</strain>
    </source>
</reference>
<dbReference type="Proteomes" id="UP000501747">
    <property type="component" value="Chromosome"/>
</dbReference>
<protein>
    <submittedName>
        <fullName evidence="1">DUF2187 domain-containing protein</fullName>
    </submittedName>
</protein>
<gene>
    <name evidence="1" type="ORF">G7082_13570</name>
</gene>
<keyword evidence="2" id="KW-1185">Reference proteome</keyword>
<dbReference type="KEGG" id="vhy:G7082_13570"/>
<dbReference type="RefSeq" id="WP_166035739.1">
    <property type="nucleotide sequence ID" value="NZ_CP049887.1"/>
</dbReference>
<evidence type="ECO:0000313" key="2">
    <source>
        <dbReference type="Proteomes" id="UP000501747"/>
    </source>
</evidence>